<proteinExistence type="predicted"/>
<dbReference type="SUPFAM" id="SSF53271">
    <property type="entry name" value="PRTase-like"/>
    <property type="match status" value="1"/>
</dbReference>
<dbReference type="Gene3D" id="3.40.50.2020">
    <property type="match status" value="1"/>
</dbReference>
<dbReference type="EMBL" id="CP120682">
    <property type="protein sequence ID" value="WKN37219.1"/>
    <property type="molecule type" value="Genomic_DNA"/>
</dbReference>
<name>A0AA49GNW1_9BACT</name>
<protein>
    <submittedName>
        <fullName evidence="2">Phosphoribosyltransferase family protein</fullName>
    </submittedName>
</protein>
<keyword evidence="2" id="KW-0328">Glycosyltransferase</keyword>
<dbReference type="InterPro" id="IPR000836">
    <property type="entry name" value="PRTase_dom"/>
</dbReference>
<gene>
    <name evidence="2" type="ORF">K4G66_00665</name>
</gene>
<feature type="domain" description="Phosphoribosyltransferase" evidence="1">
    <location>
        <begin position="25"/>
        <end position="139"/>
    </location>
</feature>
<organism evidence="2">
    <name type="scientific">Roseihalotalea indica</name>
    <dbReference type="NCBI Taxonomy" id="2867963"/>
    <lineage>
        <taxon>Bacteria</taxon>
        <taxon>Pseudomonadati</taxon>
        <taxon>Bacteroidota</taxon>
        <taxon>Cytophagia</taxon>
        <taxon>Cytophagales</taxon>
        <taxon>Catalimonadaceae</taxon>
        <taxon>Roseihalotalea</taxon>
    </lineage>
</organism>
<reference evidence="2" key="1">
    <citation type="journal article" date="2023" name="Comput. Struct. Biotechnol. J.">
        <title>Discovery of a novel marine Bacteroidetes with a rich repertoire of carbohydrate-active enzymes.</title>
        <authorList>
            <person name="Chen B."/>
            <person name="Liu G."/>
            <person name="Chen Q."/>
            <person name="Wang H."/>
            <person name="Liu L."/>
            <person name="Tang K."/>
        </authorList>
    </citation>
    <scope>NUCLEOTIDE SEQUENCE</scope>
    <source>
        <strain evidence="2">TK19036</strain>
    </source>
</reference>
<dbReference type="InterPro" id="IPR029057">
    <property type="entry name" value="PRTase-like"/>
</dbReference>
<dbReference type="GO" id="GO:0016757">
    <property type="term" value="F:glycosyltransferase activity"/>
    <property type="evidence" value="ECO:0007669"/>
    <property type="project" value="UniProtKB-KW"/>
</dbReference>
<dbReference type="AlphaFoldDB" id="A0AA49GNW1"/>
<dbReference type="Pfam" id="PF00156">
    <property type="entry name" value="Pribosyltran"/>
    <property type="match status" value="1"/>
</dbReference>
<accession>A0AA49GNW1</accession>
<dbReference type="CDD" id="cd06223">
    <property type="entry name" value="PRTases_typeI"/>
    <property type="match status" value="1"/>
</dbReference>
<evidence type="ECO:0000313" key="2">
    <source>
        <dbReference type="EMBL" id="WKN37219.1"/>
    </source>
</evidence>
<sequence length="141" mass="15650">MSEKVALSFSAISEALYTFPLPETDWVIGIGRGGVVPASLVAHQLQCGLIIVQLNYRDDDNNPSYEDPVWVRESLPDFTPNARILLVDDVSVSGKTLEAAKTRLADYQVSTFVLKGKADYVLFPDIKTCVNWPWKAVDYAI</sequence>
<reference evidence="2" key="2">
    <citation type="journal article" date="2024" name="Antonie Van Leeuwenhoek">
        <title>Roseihalotalea indica gen. nov., sp. nov., a halophilic Bacteroidetes from mesopelagic Southwest Indian Ocean with higher carbohydrate metabolic potential.</title>
        <authorList>
            <person name="Chen B."/>
            <person name="Zhang M."/>
            <person name="Lin D."/>
            <person name="Ye J."/>
            <person name="Tang K."/>
        </authorList>
    </citation>
    <scope>NUCLEOTIDE SEQUENCE</scope>
    <source>
        <strain evidence="2">TK19036</strain>
    </source>
</reference>
<keyword evidence="2" id="KW-0808">Transferase</keyword>
<evidence type="ECO:0000259" key="1">
    <source>
        <dbReference type="Pfam" id="PF00156"/>
    </source>
</evidence>